<keyword evidence="2" id="KW-1185">Reference proteome</keyword>
<evidence type="ECO:0000313" key="2">
    <source>
        <dbReference type="Proteomes" id="UP001313282"/>
    </source>
</evidence>
<proteinExistence type="predicted"/>
<evidence type="ECO:0000313" key="1">
    <source>
        <dbReference type="EMBL" id="KAK6357206.1"/>
    </source>
</evidence>
<reference evidence="1 2" key="1">
    <citation type="submission" date="2019-10" db="EMBL/GenBank/DDBJ databases">
        <authorList>
            <person name="Palmer J.M."/>
        </authorList>
    </citation>
    <scope>NUCLEOTIDE SEQUENCE [LARGE SCALE GENOMIC DNA]</scope>
    <source>
        <strain evidence="1 2">TWF718</strain>
    </source>
</reference>
<accession>A0AAN8N5I2</accession>
<gene>
    <name evidence="1" type="ORF">TWF718_001530</name>
</gene>
<dbReference type="EMBL" id="JAVHNR010000001">
    <property type="protein sequence ID" value="KAK6357206.1"/>
    <property type="molecule type" value="Genomic_DNA"/>
</dbReference>
<protein>
    <submittedName>
        <fullName evidence="1">Uncharacterized protein</fullName>
    </submittedName>
</protein>
<dbReference type="Proteomes" id="UP001313282">
    <property type="component" value="Unassembled WGS sequence"/>
</dbReference>
<sequence length="89" mass="10404">MKALTQTTILKSLITAYQDRWLDEFENENDLDFQLNYSLEGGTNDGWCSIVELVEADTIEFGTLRGAVYETKVQPWRTKTLRRRLQRTT</sequence>
<comment type="caution">
    <text evidence="1">The sequence shown here is derived from an EMBL/GenBank/DDBJ whole genome shotgun (WGS) entry which is preliminary data.</text>
</comment>
<organism evidence="1 2">
    <name type="scientific">Orbilia javanica</name>
    <dbReference type="NCBI Taxonomy" id="47235"/>
    <lineage>
        <taxon>Eukaryota</taxon>
        <taxon>Fungi</taxon>
        <taxon>Dikarya</taxon>
        <taxon>Ascomycota</taxon>
        <taxon>Pezizomycotina</taxon>
        <taxon>Orbiliomycetes</taxon>
        <taxon>Orbiliales</taxon>
        <taxon>Orbiliaceae</taxon>
        <taxon>Orbilia</taxon>
    </lineage>
</organism>
<name>A0AAN8N5I2_9PEZI</name>
<dbReference type="AlphaFoldDB" id="A0AAN8N5I2"/>